<sequence>MNNPNSLLSTVPKGKYFLTTSFLQAKASRSTSWGWKSIIWAKKLLEKGVSWEVSYGKSIQCKKDLWVPSCFLSPLKLKPNHDLNIVWAAQLIHVERL</sequence>
<evidence type="ECO:0008006" key="2">
    <source>
        <dbReference type="Google" id="ProtNLM"/>
    </source>
</evidence>
<dbReference type="EMBL" id="CM004399">
    <property type="protein sequence ID" value="OAY33919.1"/>
    <property type="molecule type" value="Genomic_DNA"/>
</dbReference>
<dbReference type="AlphaFoldDB" id="A0A2C9URI4"/>
<proteinExistence type="predicted"/>
<organism evidence="1">
    <name type="scientific">Manihot esculenta</name>
    <name type="common">Cassava</name>
    <name type="synonym">Jatropha manihot</name>
    <dbReference type="NCBI Taxonomy" id="3983"/>
    <lineage>
        <taxon>Eukaryota</taxon>
        <taxon>Viridiplantae</taxon>
        <taxon>Streptophyta</taxon>
        <taxon>Embryophyta</taxon>
        <taxon>Tracheophyta</taxon>
        <taxon>Spermatophyta</taxon>
        <taxon>Magnoliopsida</taxon>
        <taxon>eudicotyledons</taxon>
        <taxon>Gunneridae</taxon>
        <taxon>Pentapetalae</taxon>
        <taxon>rosids</taxon>
        <taxon>fabids</taxon>
        <taxon>Malpighiales</taxon>
        <taxon>Euphorbiaceae</taxon>
        <taxon>Crotonoideae</taxon>
        <taxon>Manihoteae</taxon>
        <taxon>Manihot</taxon>
    </lineage>
</organism>
<protein>
    <recommendedName>
        <fullName evidence="2">Reverse transcriptase zinc-binding domain-containing protein</fullName>
    </recommendedName>
</protein>
<gene>
    <name evidence="1" type="ORF">MANES_13G135700</name>
</gene>
<name>A0A2C9URI4_MANES</name>
<evidence type="ECO:0000313" key="1">
    <source>
        <dbReference type="EMBL" id="OAY33919.1"/>
    </source>
</evidence>
<reference evidence="1" key="1">
    <citation type="submission" date="2016-02" db="EMBL/GenBank/DDBJ databases">
        <title>WGS assembly of Manihot esculenta.</title>
        <authorList>
            <person name="Bredeson J.V."/>
            <person name="Prochnik S.E."/>
            <person name="Lyons J.B."/>
            <person name="Schmutz J."/>
            <person name="Grimwood J."/>
            <person name="Vrebalov J."/>
            <person name="Bart R.S."/>
            <person name="Amuge T."/>
            <person name="Ferguson M.E."/>
            <person name="Green R."/>
            <person name="Putnam N."/>
            <person name="Stites J."/>
            <person name="Rounsley S."/>
            <person name="Rokhsar D.S."/>
        </authorList>
    </citation>
    <scope>NUCLEOTIDE SEQUENCE [LARGE SCALE GENOMIC DNA]</scope>
    <source>
        <tissue evidence="1">Leaf</tissue>
    </source>
</reference>
<accession>A0A2C9URI4</accession>